<dbReference type="InterPro" id="IPR058637">
    <property type="entry name" value="YknX-like_C"/>
</dbReference>
<feature type="coiled-coil region" evidence="2">
    <location>
        <begin position="158"/>
        <end position="185"/>
    </location>
</feature>
<dbReference type="NCBIfam" id="TIGR01730">
    <property type="entry name" value="RND_mfp"/>
    <property type="match status" value="1"/>
</dbReference>
<dbReference type="PANTHER" id="PTHR30469">
    <property type="entry name" value="MULTIDRUG RESISTANCE PROTEIN MDTA"/>
    <property type="match status" value="1"/>
</dbReference>
<reference evidence="6 7" key="1">
    <citation type="submission" date="2010-03" db="EMBL/GenBank/DDBJ databases">
        <title>Complete sequence of Sideroxydans lithotrophicus ES-1.</title>
        <authorList>
            <consortium name="US DOE Joint Genome Institute"/>
            <person name="Lucas S."/>
            <person name="Copeland A."/>
            <person name="Lapidus A."/>
            <person name="Cheng J.-F."/>
            <person name="Bruce D."/>
            <person name="Goodwin L."/>
            <person name="Pitluck S."/>
            <person name="Munk A.C."/>
            <person name="Detter J.C."/>
            <person name="Han C."/>
            <person name="Tapia R."/>
            <person name="Larimer F."/>
            <person name="Land M."/>
            <person name="Hauser L."/>
            <person name="Kyrpides N."/>
            <person name="Ivanova N."/>
            <person name="Emerson D."/>
            <person name="Woyke T."/>
        </authorList>
    </citation>
    <scope>NUCLEOTIDE SEQUENCE [LARGE SCALE GENOMIC DNA]</scope>
    <source>
        <strain evidence="6 7">ES-1</strain>
    </source>
</reference>
<dbReference type="InterPro" id="IPR058792">
    <property type="entry name" value="Beta-barrel_RND_2"/>
</dbReference>
<dbReference type="GO" id="GO:0015562">
    <property type="term" value="F:efflux transmembrane transporter activity"/>
    <property type="evidence" value="ECO:0007669"/>
    <property type="project" value="TreeGrafter"/>
</dbReference>
<keyword evidence="2" id="KW-0175">Coiled coil</keyword>
<comment type="similarity">
    <text evidence="1">Belongs to the membrane fusion protein (MFP) (TC 8.A.1) family.</text>
</comment>
<evidence type="ECO:0000256" key="2">
    <source>
        <dbReference type="SAM" id="Coils"/>
    </source>
</evidence>
<dbReference type="AlphaFoldDB" id="D5CQY5"/>
<dbReference type="InterPro" id="IPR058624">
    <property type="entry name" value="MdtA-like_HH"/>
</dbReference>
<dbReference type="GO" id="GO:1990281">
    <property type="term" value="C:efflux pump complex"/>
    <property type="evidence" value="ECO:0007669"/>
    <property type="project" value="TreeGrafter"/>
</dbReference>
<feature type="domain" description="YknX-like C-terminal permuted SH3-like" evidence="5">
    <location>
        <begin position="316"/>
        <end position="380"/>
    </location>
</feature>
<gene>
    <name evidence="6" type="ordered locus">Slit_1133</name>
</gene>
<dbReference type="SUPFAM" id="SSF111369">
    <property type="entry name" value="HlyD-like secretion proteins"/>
    <property type="match status" value="1"/>
</dbReference>
<dbReference type="STRING" id="580332.Slit_1133"/>
<dbReference type="Pfam" id="PF25989">
    <property type="entry name" value="YknX_C"/>
    <property type="match status" value="1"/>
</dbReference>
<dbReference type="Proteomes" id="UP000001625">
    <property type="component" value="Chromosome"/>
</dbReference>
<evidence type="ECO:0000256" key="1">
    <source>
        <dbReference type="ARBA" id="ARBA00009477"/>
    </source>
</evidence>
<proteinExistence type="inferred from homology"/>
<dbReference type="HOGENOM" id="CLU_018816_14_4_4"/>
<dbReference type="PANTHER" id="PTHR30469:SF33">
    <property type="entry name" value="SLR1207 PROTEIN"/>
    <property type="match status" value="1"/>
</dbReference>
<dbReference type="OrthoDB" id="9806939at2"/>
<dbReference type="Gene3D" id="2.40.50.100">
    <property type="match status" value="1"/>
</dbReference>
<evidence type="ECO:0000313" key="7">
    <source>
        <dbReference type="Proteomes" id="UP000001625"/>
    </source>
</evidence>
<name>D5CQY5_SIDLE</name>
<evidence type="ECO:0000313" key="6">
    <source>
        <dbReference type="EMBL" id="ADE11371.1"/>
    </source>
</evidence>
<dbReference type="Gene3D" id="2.40.420.20">
    <property type="match status" value="1"/>
</dbReference>
<sequence length="387" mass="41623" precursor="true">MSRKNIGLLMLLAGVAMVFAWVVMTQGPLAPVKVTVDKVQTGNLANSVFGIGTLKARHSYNLAPTMTSRVKAVLVDQGDHVVAGQVLAEMDPVDLNEKLIGSQRMVEKTANSIQAATAQVSEAQSRLKMVSATVNRYLELRGKGFVSQDMFDAKQHEMNAATSALTVAEANLAAAREEHARAQADMRGIGKARAQTRLISPVNGVVIARLVESGSTVAGGQVVLQVIDPDILWVETRIAQQQAGQIRVGQTAQVILRSRPQAPVAGKVARLDMVSDAVTEERIVNVLIDVANASVGEYAEVTIKLPEMNNTRSISSAALKRIEKQNGVWVLLDGRVQFKPVRIGLATINGQTQILEGLNDDDTVIVYSQQALRPGLKVKVVSELVRS</sequence>
<feature type="domain" description="CusB-like beta-barrel" evidence="4">
    <location>
        <begin position="232"/>
        <end position="294"/>
    </location>
</feature>
<dbReference type="EMBL" id="CP001965">
    <property type="protein sequence ID" value="ADE11371.1"/>
    <property type="molecule type" value="Genomic_DNA"/>
</dbReference>
<dbReference type="KEGG" id="slt:Slit_1133"/>
<dbReference type="InterPro" id="IPR006143">
    <property type="entry name" value="RND_pump_MFP"/>
</dbReference>
<feature type="domain" description="Multidrug resistance protein MdtA-like alpha-helical hairpin" evidence="3">
    <location>
        <begin position="114"/>
        <end position="176"/>
    </location>
</feature>
<evidence type="ECO:0000259" key="4">
    <source>
        <dbReference type="Pfam" id="PF25954"/>
    </source>
</evidence>
<evidence type="ECO:0000259" key="5">
    <source>
        <dbReference type="Pfam" id="PF25989"/>
    </source>
</evidence>
<dbReference type="Gene3D" id="1.10.287.470">
    <property type="entry name" value="Helix hairpin bin"/>
    <property type="match status" value="1"/>
</dbReference>
<dbReference type="eggNOG" id="COG0845">
    <property type="taxonomic scope" value="Bacteria"/>
</dbReference>
<keyword evidence="7" id="KW-1185">Reference proteome</keyword>
<dbReference type="RefSeq" id="WP_013029269.1">
    <property type="nucleotide sequence ID" value="NC_013959.1"/>
</dbReference>
<dbReference type="Pfam" id="PF25876">
    <property type="entry name" value="HH_MFP_RND"/>
    <property type="match status" value="1"/>
</dbReference>
<dbReference type="Pfam" id="PF25954">
    <property type="entry name" value="Beta-barrel_RND_2"/>
    <property type="match status" value="1"/>
</dbReference>
<evidence type="ECO:0000259" key="3">
    <source>
        <dbReference type="Pfam" id="PF25876"/>
    </source>
</evidence>
<dbReference type="Gene3D" id="2.40.30.170">
    <property type="match status" value="1"/>
</dbReference>
<accession>D5CQY5</accession>
<organism evidence="6 7">
    <name type="scientific">Sideroxydans lithotrophicus (strain ES-1)</name>
    <dbReference type="NCBI Taxonomy" id="580332"/>
    <lineage>
        <taxon>Bacteria</taxon>
        <taxon>Pseudomonadati</taxon>
        <taxon>Pseudomonadota</taxon>
        <taxon>Betaproteobacteria</taxon>
        <taxon>Nitrosomonadales</taxon>
        <taxon>Gallionellaceae</taxon>
        <taxon>Sideroxydans</taxon>
    </lineage>
</organism>
<protein>
    <submittedName>
        <fullName evidence="6">Efflux transporter, RND family, MFP subunit</fullName>
    </submittedName>
</protein>